<accession>A0ABW5RQU4</accession>
<dbReference type="PANTHER" id="PTHR47245:SF1">
    <property type="entry name" value="FOLDASE PROTEIN PRSA"/>
    <property type="match status" value="1"/>
</dbReference>
<dbReference type="HAMAP" id="MF_01145">
    <property type="entry name" value="Foldase_PrsA"/>
    <property type="match status" value="1"/>
</dbReference>
<protein>
    <recommendedName>
        <fullName evidence="11">Foldase protein PrsA</fullName>
        <ecNumber evidence="11">5.2.1.8</ecNumber>
    </recommendedName>
</protein>
<keyword evidence="10 11" id="KW-0449">Lipoprotein</keyword>
<dbReference type="Gene3D" id="3.10.50.40">
    <property type="match status" value="1"/>
</dbReference>
<evidence type="ECO:0000256" key="11">
    <source>
        <dbReference type="HAMAP-Rule" id="MF_01145"/>
    </source>
</evidence>
<dbReference type="InterPro" id="IPR027304">
    <property type="entry name" value="Trigger_fact/SurA_dom_sf"/>
</dbReference>
<dbReference type="PANTHER" id="PTHR47245">
    <property type="entry name" value="PEPTIDYLPROLYL ISOMERASE"/>
    <property type="match status" value="1"/>
</dbReference>
<feature type="compositionally biased region" description="Basic and acidic residues" evidence="12">
    <location>
        <begin position="312"/>
        <end position="324"/>
    </location>
</feature>
<keyword evidence="6 11" id="KW-0697">Rotamase</keyword>
<comment type="catalytic activity">
    <reaction evidence="1 11">
        <text>[protein]-peptidylproline (omega=180) = [protein]-peptidylproline (omega=0)</text>
        <dbReference type="Rhea" id="RHEA:16237"/>
        <dbReference type="Rhea" id="RHEA-COMP:10747"/>
        <dbReference type="Rhea" id="RHEA-COMP:10748"/>
        <dbReference type="ChEBI" id="CHEBI:83833"/>
        <dbReference type="ChEBI" id="CHEBI:83834"/>
        <dbReference type="EC" id="5.2.1.8"/>
    </reaction>
</comment>
<keyword evidence="4 11" id="KW-1003">Cell membrane</keyword>
<reference evidence="15" key="1">
    <citation type="journal article" date="2019" name="Int. J. Syst. Evol. Microbiol.">
        <title>The Global Catalogue of Microorganisms (GCM) 10K type strain sequencing project: providing services to taxonomists for standard genome sequencing and annotation.</title>
        <authorList>
            <consortium name="The Broad Institute Genomics Platform"/>
            <consortium name="The Broad Institute Genome Sequencing Center for Infectious Disease"/>
            <person name="Wu L."/>
            <person name="Ma J."/>
        </authorList>
    </citation>
    <scope>NUCLEOTIDE SEQUENCE [LARGE SCALE GENOMIC DNA]</scope>
    <source>
        <strain evidence="15">KCTC 3913</strain>
    </source>
</reference>
<comment type="subcellular location">
    <subcellularLocation>
        <location evidence="2 11">Cell membrane</location>
        <topology evidence="2 11">Lipid-anchor</topology>
    </subcellularLocation>
</comment>
<dbReference type="EC" id="5.2.1.8" evidence="11"/>
<evidence type="ECO:0000256" key="8">
    <source>
        <dbReference type="ARBA" id="ARBA00023139"/>
    </source>
</evidence>
<dbReference type="InterPro" id="IPR046357">
    <property type="entry name" value="PPIase_dom_sf"/>
</dbReference>
<evidence type="ECO:0000256" key="2">
    <source>
        <dbReference type="ARBA" id="ARBA00004193"/>
    </source>
</evidence>
<dbReference type="Proteomes" id="UP001597506">
    <property type="component" value="Unassembled WGS sequence"/>
</dbReference>
<dbReference type="Pfam" id="PF13616">
    <property type="entry name" value="Rotamase_3"/>
    <property type="match status" value="1"/>
</dbReference>
<dbReference type="PROSITE" id="PS01096">
    <property type="entry name" value="PPIC_PPIASE_1"/>
    <property type="match status" value="1"/>
</dbReference>
<dbReference type="InterPro" id="IPR050245">
    <property type="entry name" value="PrsA_foldase"/>
</dbReference>
<dbReference type="PROSITE" id="PS51257">
    <property type="entry name" value="PROKAR_LIPOPROTEIN"/>
    <property type="match status" value="1"/>
</dbReference>
<feature type="region of interest" description="Disordered" evidence="12">
    <location>
        <begin position="274"/>
        <end position="324"/>
    </location>
</feature>
<dbReference type="InterPro" id="IPR000297">
    <property type="entry name" value="PPIase_PpiC"/>
</dbReference>
<evidence type="ECO:0000313" key="14">
    <source>
        <dbReference type="EMBL" id="MFD2681050.1"/>
    </source>
</evidence>
<proteinExistence type="inferred from homology"/>
<name>A0ABW5RQU4_9BACI</name>
<evidence type="ECO:0000256" key="3">
    <source>
        <dbReference type="ARBA" id="ARBA00006071"/>
    </source>
</evidence>
<evidence type="ECO:0000259" key="13">
    <source>
        <dbReference type="PROSITE" id="PS50198"/>
    </source>
</evidence>
<evidence type="ECO:0000256" key="7">
    <source>
        <dbReference type="ARBA" id="ARBA00023136"/>
    </source>
</evidence>
<keyword evidence="7 11" id="KW-0472">Membrane</keyword>
<dbReference type="PROSITE" id="PS50198">
    <property type="entry name" value="PPIC_PPIASE_2"/>
    <property type="match status" value="1"/>
</dbReference>
<dbReference type="SUPFAM" id="SSF109998">
    <property type="entry name" value="Triger factor/SurA peptide-binding domain-like"/>
    <property type="match status" value="1"/>
</dbReference>
<evidence type="ECO:0000256" key="5">
    <source>
        <dbReference type="ARBA" id="ARBA00022729"/>
    </source>
</evidence>
<gene>
    <name evidence="11" type="primary">prsA</name>
    <name evidence="14" type="ORF">ACFSUL_09865</name>
</gene>
<comment type="function">
    <text evidence="11">Plays a major role in protein secretion by helping the post-translocational extracellular folding of several secreted proteins.</text>
</comment>
<keyword evidence="8 11" id="KW-0564">Palmitate</keyword>
<dbReference type="EMBL" id="JBHUMF010000023">
    <property type="protein sequence ID" value="MFD2681050.1"/>
    <property type="molecule type" value="Genomic_DNA"/>
</dbReference>
<dbReference type="GO" id="GO:0003755">
    <property type="term" value="F:peptidyl-prolyl cis-trans isomerase activity"/>
    <property type="evidence" value="ECO:0007669"/>
    <property type="project" value="UniProtKB-EC"/>
</dbReference>
<dbReference type="SUPFAM" id="SSF54534">
    <property type="entry name" value="FKBP-like"/>
    <property type="match status" value="1"/>
</dbReference>
<evidence type="ECO:0000256" key="1">
    <source>
        <dbReference type="ARBA" id="ARBA00000971"/>
    </source>
</evidence>
<sequence length="324" mass="36662">MKKWIMSVSLAAGVIGLAGCSGDGAENSDVVAETKAGDVTQEELYSAMKEKFSPQMQQALQELVYSKVLAEEYKVSKDEVEEKFNESKDQLGPQFEMFLSQYNLTEDSFKDYLKLQLLQEKAATADIKISDKELKEYYENWKPDIEVRHILVDDEKTAKEVKQKLADGGKFEELATEYSKDPGSAQNGGSLGWVDNQGRQNFVPAFTEALDKLEVNKVSEPIKSEYGYHIIEITDKKEKKSFDEMKDALKKELKLSKVTPEKIQEAMKREIEKADLNIQDKDLKKTFDQVLNPPTTPEGGEAPATEEEGTNEEQKEDTTEKDKE</sequence>
<evidence type="ECO:0000256" key="9">
    <source>
        <dbReference type="ARBA" id="ARBA00023235"/>
    </source>
</evidence>
<dbReference type="RefSeq" id="WP_377934920.1">
    <property type="nucleotide sequence ID" value="NZ_JBHUMF010000023.1"/>
</dbReference>
<evidence type="ECO:0000256" key="4">
    <source>
        <dbReference type="ARBA" id="ARBA00022475"/>
    </source>
</evidence>
<organism evidence="14 15">
    <name type="scientific">Bacillus seohaeanensis</name>
    <dbReference type="NCBI Taxonomy" id="284580"/>
    <lineage>
        <taxon>Bacteria</taxon>
        <taxon>Bacillati</taxon>
        <taxon>Bacillota</taxon>
        <taxon>Bacilli</taxon>
        <taxon>Bacillales</taxon>
        <taxon>Bacillaceae</taxon>
        <taxon>Bacillus</taxon>
    </lineage>
</organism>
<evidence type="ECO:0000256" key="12">
    <source>
        <dbReference type="SAM" id="MobiDB-lite"/>
    </source>
</evidence>
<keyword evidence="9 11" id="KW-0413">Isomerase</keyword>
<dbReference type="InterPro" id="IPR023059">
    <property type="entry name" value="Foldase_PrsA"/>
</dbReference>
<feature type="compositionally biased region" description="Basic and acidic residues" evidence="12">
    <location>
        <begin position="274"/>
        <end position="287"/>
    </location>
</feature>
<evidence type="ECO:0000256" key="10">
    <source>
        <dbReference type="ARBA" id="ARBA00023288"/>
    </source>
</evidence>
<feature type="domain" description="PpiC" evidence="13">
    <location>
        <begin position="142"/>
        <end position="235"/>
    </location>
</feature>
<comment type="similarity">
    <text evidence="3 11">Belongs to the PrsA family.</text>
</comment>
<keyword evidence="5 11" id="KW-0732">Signal</keyword>
<comment type="caution">
    <text evidence="14">The sequence shown here is derived from an EMBL/GenBank/DDBJ whole genome shotgun (WGS) entry which is preliminary data.</text>
</comment>
<evidence type="ECO:0000313" key="15">
    <source>
        <dbReference type="Proteomes" id="UP001597506"/>
    </source>
</evidence>
<keyword evidence="15" id="KW-1185">Reference proteome</keyword>
<evidence type="ECO:0000256" key="6">
    <source>
        <dbReference type="ARBA" id="ARBA00023110"/>
    </source>
</evidence>
<dbReference type="InterPro" id="IPR023058">
    <property type="entry name" value="PPIase_PpiC_CS"/>
</dbReference>